<dbReference type="EnsemblPlants" id="OBART11G17620.2">
    <property type="protein sequence ID" value="OBART11G17620.2"/>
    <property type="gene ID" value="OBART11G17620"/>
</dbReference>
<proteinExistence type="predicted"/>
<dbReference type="HOGENOM" id="CLU_2486922_0_0_1"/>
<name>A0A0D3HN91_9ORYZ</name>
<evidence type="ECO:0000313" key="1">
    <source>
        <dbReference type="EnsemblPlants" id="OBART11G17620.2"/>
    </source>
</evidence>
<reference evidence="1" key="2">
    <citation type="submission" date="2015-03" db="UniProtKB">
        <authorList>
            <consortium name="EnsemblPlants"/>
        </authorList>
    </citation>
    <scope>IDENTIFICATION</scope>
</reference>
<accession>A0A0D3HN91</accession>
<protein>
    <submittedName>
        <fullName evidence="1">Uncharacterized protein</fullName>
    </submittedName>
</protein>
<dbReference type="PaxDb" id="65489-OBART11G17620.2"/>
<keyword evidence="2" id="KW-1185">Reference proteome</keyword>
<dbReference type="AlphaFoldDB" id="A0A0D3HN91"/>
<organism evidence="1">
    <name type="scientific">Oryza barthii</name>
    <dbReference type="NCBI Taxonomy" id="65489"/>
    <lineage>
        <taxon>Eukaryota</taxon>
        <taxon>Viridiplantae</taxon>
        <taxon>Streptophyta</taxon>
        <taxon>Embryophyta</taxon>
        <taxon>Tracheophyta</taxon>
        <taxon>Spermatophyta</taxon>
        <taxon>Magnoliopsida</taxon>
        <taxon>Liliopsida</taxon>
        <taxon>Poales</taxon>
        <taxon>Poaceae</taxon>
        <taxon>BOP clade</taxon>
        <taxon>Oryzoideae</taxon>
        <taxon>Oryzeae</taxon>
        <taxon>Oryzinae</taxon>
        <taxon>Oryza</taxon>
    </lineage>
</organism>
<sequence>MAVWVAGRRAAFLPFPPSADDRGREDANGPRRHHTATYTREFFLQAKDKDIIDYFQNIKRRKVEKDMDGLDPLRKADFLFISETDVNFF</sequence>
<evidence type="ECO:0000313" key="2">
    <source>
        <dbReference type="Proteomes" id="UP000026960"/>
    </source>
</evidence>
<reference evidence="1" key="1">
    <citation type="journal article" date="2009" name="Rice">
        <title>De Novo Next Generation Sequencing of Plant Genomes.</title>
        <authorList>
            <person name="Rounsley S."/>
            <person name="Marri P.R."/>
            <person name="Yu Y."/>
            <person name="He R."/>
            <person name="Sisneros N."/>
            <person name="Goicoechea J.L."/>
            <person name="Lee S.J."/>
            <person name="Angelova A."/>
            <person name="Kudrna D."/>
            <person name="Luo M."/>
            <person name="Affourtit J."/>
            <person name="Desany B."/>
            <person name="Knight J."/>
            <person name="Niazi F."/>
            <person name="Egholm M."/>
            <person name="Wing R.A."/>
        </authorList>
    </citation>
    <scope>NUCLEOTIDE SEQUENCE [LARGE SCALE GENOMIC DNA]</scope>
    <source>
        <strain evidence="1">cv. IRGC 105608</strain>
    </source>
</reference>
<dbReference type="Proteomes" id="UP000026960">
    <property type="component" value="Chromosome 11"/>
</dbReference>
<dbReference type="Gramene" id="OBART11G17620.2">
    <property type="protein sequence ID" value="OBART11G17620.2"/>
    <property type="gene ID" value="OBART11G17620"/>
</dbReference>